<name>A0A507DQ74_9FUNG</name>
<dbReference type="AlphaFoldDB" id="A0A507DQ74"/>
<dbReference type="Proteomes" id="UP000317494">
    <property type="component" value="Unassembled WGS sequence"/>
</dbReference>
<evidence type="ECO:0000313" key="1">
    <source>
        <dbReference type="EMBL" id="TPX53531.1"/>
    </source>
</evidence>
<accession>A0A507DQ74</accession>
<sequence>MAEPLIKHVGVGRKDENMQVQVLVSPSPARLLVGTSILSISVAEYLISTSSPDGSTCDEPHSTSLYT</sequence>
<evidence type="ECO:0000313" key="2">
    <source>
        <dbReference type="Proteomes" id="UP000317494"/>
    </source>
</evidence>
<dbReference type="VEuPathDB" id="FungiDB:SeMB42_g00715"/>
<proteinExistence type="predicted"/>
<dbReference type="EMBL" id="QEAN01000015">
    <property type="protein sequence ID" value="TPX53531.1"/>
    <property type="molecule type" value="Genomic_DNA"/>
</dbReference>
<reference evidence="1 2" key="1">
    <citation type="journal article" date="2019" name="Sci. Rep.">
        <title>Comparative genomics of chytrid fungi reveal insights into the obligate biotrophic and pathogenic lifestyle of Synchytrium endobioticum.</title>
        <authorList>
            <person name="van de Vossenberg B.T.L.H."/>
            <person name="Warris S."/>
            <person name="Nguyen H.D.T."/>
            <person name="van Gent-Pelzer M.P.E."/>
            <person name="Joly D.L."/>
            <person name="van de Geest H.C."/>
            <person name="Bonants P.J.M."/>
            <person name="Smith D.S."/>
            <person name="Levesque C.A."/>
            <person name="van der Lee T.A.J."/>
        </authorList>
    </citation>
    <scope>NUCLEOTIDE SEQUENCE [LARGE SCALE GENOMIC DNA]</scope>
    <source>
        <strain evidence="1 2">MB42</strain>
    </source>
</reference>
<keyword evidence="2" id="KW-1185">Reference proteome</keyword>
<comment type="caution">
    <text evidence="1">The sequence shown here is derived from an EMBL/GenBank/DDBJ whole genome shotgun (WGS) entry which is preliminary data.</text>
</comment>
<organism evidence="1 2">
    <name type="scientific">Synchytrium endobioticum</name>
    <dbReference type="NCBI Taxonomy" id="286115"/>
    <lineage>
        <taxon>Eukaryota</taxon>
        <taxon>Fungi</taxon>
        <taxon>Fungi incertae sedis</taxon>
        <taxon>Chytridiomycota</taxon>
        <taxon>Chytridiomycota incertae sedis</taxon>
        <taxon>Chytridiomycetes</taxon>
        <taxon>Synchytriales</taxon>
        <taxon>Synchytriaceae</taxon>
        <taxon>Synchytrium</taxon>
    </lineage>
</organism>
<protein>
    <submittedName>
        <fullName evidence="1">Uncharacterized protein</fullName>
    </submittedName>
</protein>
<gene>
    <name evidence="1" type="ORF">SeMB42_g00715</name>
</gene>